<proteinExistence type="predicted"/>
<protein>
    <submittedName>
        <fullName evidence="1">Uncharacterized protein</fullName>
    </submittedName>
</protein>
<gene>
    <name evidence="1" type="ORF">NQ314_020415</name>
</gene>
<comment type="caution">
    <text evidence="1">The sequence shown here is derived from an EMBL/GenBank/DDBJ whole genome shotgun (WGS) entry which is preliminary data.</text>
</comment>
<keyword evidence="2" id="KW-1185">Reference proteome</keyword>
<organism evidence="1 2">
    <name type="scientific">Rhamnusium bicolor</name>
    <dbReference type="NCBI Taxonomy" id="1586634"/>
    <lineage>
        <taxon>Eukaryota</taxon>
        <taxon>Metazoa</taxon>
        <taxon>Ecdysozoa</taxon>
        <taxon>Arthropoda</taxon>
        <taxon>Hexapoda</taxon>
        <taxon>Insecta</taxon>
        <taxon>Pterygota</taxon>
        <taxon>Neoptera</taxon>
        <taxon>Endopterygota</taxon>
        <taxon>Coleoptera</taxon>
        <taxon>Polyphaga</taxon>
        <taxon>Cucujiformia</taxon>
        <taxon>Chrysomeloidea</taxon>
        <taxon>Cerambycidae</taxon>
        <taxon>Lepturinae</taxon>
        <taxon>Rhagiini</taxon>
        <taxon>Rhamnusium</taxon>
    </lineage>
</organism>
<name>A0AAV8WLH7_9CUCU</name>
<evidence type="ECO:0000313" key="2">
    <source>
        <dbReference type="Proteomes" id="UP001162156"/>
    </source>
</evidence>
<evidence type="ECO:0000313" key="1">
    <source>
        <dbReference type="EMBL" id="KAJ8927142.1"/>
    </source>
</evidence>
<sequence>MNNLMTSEGRVDVLDSIYDADQSAPLRTRKTAVWGEEAPKSTKGKSGSNIIELIDPTTTRPSSTEKDGKRERIAARCESESCENHEMEQRFTMVLDHLLYQCKKENFPLERALRSQLPQHQDFLIMFALSDYLQRILKIFRERFQSEKPEESKDDIPVIPDLDDLQDDPLNLPDVKPIEQGNFGDLGDTDLSFLTSKLYPERDVQTCAEVWTMETLINDLLRSTT</sequence>
<dbReference type="Proteomes" id="UP001162156">
    <property type="component" value="Unassembled WGS sequence"/>
</dbReference>
<dbReference type="EMBL" id="JANEYF010005719">
    <property type="protein sequence ID" value="KAJ8927142.1"/>
    <property type="molecule type" value="Genomic_DNA"/>
</dbReference>
<reference evidence="1" key="1">
    <citation type="journal article" date="2023" name="Insect Mol. Biol.">
        <title>Genome sequencing provides insights into the evolution of gene families encoding plant cell wall-degrading enzymes in longhorned beetles.</title>
        <authorList>
            <person name="Shin N.R."/>
            <person name="Okamura Y."/>
            <person name="Kirsch R."/>
            <person name="Pauchet Y."/>
        </authorList>
    </citation>
    <scope>NUCLEOTIDE SEQUENCE</scope>
    <source>
        <strain evidence="1">RBIC_L_NR</strain>
    </source>
</reference>
<dbReference type="AlphaFoldDB" id="A0AAV8WLH7"/>
<accession>A0AAV8WLH7</accession>